<dbReference type="SUPFAM" id="SSF102735">
    <property type="entry name" value="Trigger factor ribosome-binding domain"/>
    <property type="match status" value="1"/>
</dbReference>
<evidence type="ECO:0000256" key="10">
    <source>
        <dbReference type="SAM" id="Coils"/>
    </source>
</evidence>
<keyword evidence="9" id="KW-0131">Cell cycle</keyword>
<comment type="similarity">
    <text evidence="2 9">Belongs to the FKBP-type PPIase family. Tig subfamily.</text>
</comment>
<gene>
    <name evidence="9 13" type="primary">tig</name>
    <name evidence="13" type="ORF">IAB12_03900</name>
</gene>
<dbReference type="EC" id="5.2.1.8" evidence="3 9"/>
<evidence type="ECO:0000256" key="8">
    <source>
        <dbReference type="ARBA" id="ARBA00029986"/>
    </source>
</evidence>
<feature type="coiled-coil region" evidence="10">
    <location>
        <begin position="130"/>
        <end position="164"/>
    </location>
</feature>
<comment type="domain">
    <text evidence="9">Consists of 3 domains; the N-terminus binds the ribosome, the middle domain has PPIase activity, while the C-terminus has intrinsic chaperone activity on its own.</text>
</comment>
<proteinExistence type="inferred from homology"/>
<dbReference type="GO" id="GO:0003755">
    <property type="term" value="F:peptidyl-prolyl cis-trans isomerase activity"/>
    <property type="evidence" value="ECO:0007669"/>
    <property type="project" value="UniProtKB-UniRule"/>
</dbReference>
<evidence type="ECO:0000256" key="5">
    <source>
        <dbReference type="ARBA" id="ARBA00023110"/>
    </source>
</evidence>
<keyword evidence="7 9" id="KW-0413">Isomerase</keyword>
<evidence type="ECO:0000256" key="3">
    <source>
        <dbReference type="ARBA" id="ARBA00013194"/>
    </source>
</evidence>
<accession>A0A9D1PU36</accession>
<reference evidence="13" key="1">
    <citation type="journal article" date="2021" name="PeerJ">
        <title>Extensive microbial diversity within the chicken gut microbiome revealed by metagenomics and culture.</title>
        <authorList>
            <person name="Gilroy R."/>
            <person name="Ravi A."/>
            <person name="Getino M."/>
            <person name="Pursley I."/>
            <person name="Horton D.L."/>
            <person name="Alikhan N.F."/>
            <person name="Baker D."/>
            <person name="Gharbi K."/>
            <person name="Hall N."/>
            <person name="Watson M."/>
            <person name="Adriaenssens E.M."/>
            <person name="Foster-Nyarko E."/>
            <person name="Jarju S."/>
            <person name="Secka A."/>
            <person name="Antonio M."/>
            <person name="Oren A."/>
            <person name="Chaudhuri R.R."/>
            <person name="La Ragione R."/>
            <person name="Hildebrand F."/>
            <person name="Pallen M.J."/>
        </authorList>
    </citation>
    <scope>NUCLEOTIDE SEQUENCE</scope>
    <source>
        <strain evidence="13">Gambia11-129</strain>
    </source>
</reference>
<dbReference type="SUPFAM" id="SSF54534">
    <property type="entry name" value="FKBP-like"/>
    <property type="match status" value="1"/>
</dbReference>
<name>A0A9D1PU36_9SPIO</name>
<dbReference type="InterPro" id="IPR008881">
    <property type="entry name" value="Trigger_fac_ribosome-bd_bac"/>
</dbReference>
<dbReference type="InterPro" id="IPR037041">
    <property type="entry name" value="Trigger_fac_C_sf"/>
</dbReference>
<comment type="function">
    <text evidence="9">Involved in protein export. Acts as a chaperone by maintaining the newly synthesized protein in an open conformation. Functions as a peptidyl-prolyl cis-trans isomerase.</text>
</comment>
<feature type="domain" description="Trigger factor C-terminal" evidence="12">
    <location>
        <begin position="271"/>
        <end position="406"/>
    </location>
</feature>
<evidence type="ECO:0000256" key="7">
    <source>
        <dbReference type="ARBA" id="ARBA00023235"/>
    </source>
</evidence>
<dbReference type="InterPro" id="IPR027304">
    <property type="entry name" value="Trigger_fact/SurA_dom_sf"/>
</dbReference>
<dbReference type="Pfam" id="PF05697">
    <property type="entry name" value="Trigger_N"/>
    <property type="match status" value="1"/>
</dbReference>
<sequence length="443" mass="51536">MVLNKSVKRLENSMCELTITVDKESIEKAYSERINKYRKDLQIPGFRKGMAPLSVIERKWGDAIREEATFSTLESAVGEATKDLEMTERPLPYSTPELQDEEKLIPFKKDEDVTFTVKYESYPVFELPQYKGLEIEVDEAEVTDDDVNEEIERLRDQNAIVRKKDGEIAKGDIVTLSYVELDEEGKPVAETERKDFTFTCGTTYNYYRIDDDIVGMKKGDEKVIDKKYADDDVTFKGRSVKLSVKIDEVKFRDLPEVDDDFAQDVKSEYKTVEDLKKGTREKLEKEAEEKAKNDKMNALVDKLVESVKIDIPSSMLKVELDNSWRNFVKQSGLDDKTLDMFLKMQNNTKEQIMEDWKPSAEKNIKAQLIMEAIQKKEDFKLDEEEYEKKCSEQLKDIADEETKGYYKELIKDEMQYSMVPSFLLENNSFKTGKKVSFKEYMGR</sequence>
<dbReference type="GO" id="GO:0051301">
    <property type="term" value="P:cell division"/>
    <property type="evidence" value="ECO:0007669"/>
    <property type="project" value="UniProtKB-KW"/>
</dbReference>
<evidence type="ECO:0000256" key="9">
    <source>
        <dbReference type="HAMAP-Rule" id="MF_00303"/>
    </source>
</evidence>
<dbReference type="InterPro" id="IPR008880">
    <property type="entry name" value="Trigger_fac_C"/>
</dbReference>
<dbReference type="EMBL" id="DXHU01000016">
    <property type="protein sequence ID" value="HIV98904.1"/>
    <property type="molecule type" value="Genomic_DNA"/>
</dbReference>
<dbReference type="GO" id="GO:0006457">
    <property type="term" value="P:protein folding"/>
    <property type="evidence" value="ECO:0007669"/>
    <property type="project" value="UniProtKB-UniRule"/>
</dbReference>
<dbReference type="GO" id="GO:0015031">
    <property type="term" value="P:protein transport"/>
    <property type="evidence" value="ECO:0007669"/>
    <property type="project" value="UniProtKB-UniRule"/>
</dbReference>
<dbReference type="Gene3D" id="1.10.3120.10">
    <property type="entry name" value="Trigger factor, C-terminal domain"/>
    <property type="match status" value="1"/>
</dbReference>
<evidence type="ECO:0000256" key="6">
    <source>
        <dbReference type="ARBA" id="ARBA00023186"/>
    </source>
</evidence>
<comment type="caution">
    <text evidence="13">The sequence shown here is derived from an EMBL/GenBank/DDBJ whole genome shotgun (WGS) entry which is preliminary data.</text>
</comment>
<dbReference type="AlphaFoldDB" id="A0A9D1PU36"/>
<dbReference type="HAMAP" id="MF_00303">
    <property type="entry name" value="Trigger_factor_Tig"/>
    <property type="match status" value="1"/>
</dbReference>
<keyword evidence="10" id="KW-0175">Coiled coil</keyword>
<evidence type="ECO:0000256" key="4">
    <source>
        <dbReference type="ARBA" id="ARBA00016902"/>
    </source>
</evidence>
<dbReference type="Gene3D" id="3.10.50.40">
    <property type="match status" value="1"/>
</dbReference>
<comment type="subcellular location">
    <subcellularLocation>
        <location evidence="9">Cytoplasm</location>
    </subcellularLocation>
    <text evidence="9">About half TF is bound to the ribosome near the polypeptide exit tunnel while the other half is free in the cytoplasm.</text>
</comment>
<dbReference type="InterPro" id="IPR036611">
    <property type="entry name" value="Trigger_fac_ribosome-bd_sf"/>
</dbReference>
<dbReference type="Gene3D" id="3.30.70.1050">
    <property type="entry name" value="Trigger factor ribosome-binding domain"/>
    <property type="match status" value="1"/>
</dbReference>
<keyword evidence="5 9" id="KW-0697">Rotamase</keyword>
<evidence type="ECO:0000256" key="2">
    <source>
        <dbReference type="ARBA" id="ARBA00005464"/>
    </source>
</evidence>
<keyword evidence="9" id="KW-0132">Cell division</keyword>
<organism evidence="13 14">
    <name type="scientific">Candidatus Ornithospirochaeta avicola</name>
    <dbReference type="NCBI Taxonomy" id="2840896"/>
    <lineage>
        <taxon>Bacteria</taxon>
        <taxon>Pseudomonadati</taxon>
        <taxon>Spirochaetota</taxon>
        <taxon>Spirochaetia</taxon>
        <taxon>Spirochaetales</taxon>
        <taxon>Spirochaetaceae</taxon>
        <taxon>Spirochaetaceae incertae sedis</taxon>
        <taxon>Candidatus Ornithospirochaeta</taxon>
    </lineage>
</organism>
<keyword evidence="6 9" id="KW-0143">Chaperone</keyword>
<dbReference type="InterPro" id="IPR046357">
    <property type="entry name" value="PPIase_dom_sf"/>
</dbReference>
<evidence type="ECO:0000313" key="13">
    <source>
        <dbReference type="EMBL" id="HIV98904.1"/>
    </source>
</evidence>
<feature type="coiled-coil region" evidence="10">
    <location>
        <begin position="369"/>
        <end position="403"/>
    </location>
</feature>
<keyword evidence="9" id="KW-0963">Cytoplasm</keyword>
<dbReference type="GO" id="GO:0005737">
    <property type="term" value="C:cytoplasm"/>
    <property type="evidence" value="ECO:0007669"/>
    <property type="project" value="UniProtKB-SubCell"/>
</dbReference>
<dbReference type="SUPFAM" id="SSF109998">
    <property type="entry name" value="Triger factor/SurA peptide-binding domain-like"/>
    <property type="match status" value="1"/>
</dbReference>
<dbReference type="NCBIfam" id="TIGR00115">
    <property type="entry name" value="tig"/>
    <property type="match status" value="1"/>
</dbReference>
<dbReference type="Pfam" id="PF05698">
    <property type="entry name" value="Trigger_C"/>
    <property type="match status" value="1"/>
</dbReference>
<reference evidence="13" key="2">
    <citation type="submission" date="2021-04" db="EMBL/GenBank/DDBJ databases">
        <authorList>
            <person name="Gilroy R."/>
        </authorList>
    </citation>
    <scope>NUCLEOTIDE SEQUENCE</scope>
    <source>
        <strain evidence="13">Gambia11-129</strain>
    </source>
</reference>
<dbReference type="InterPro" id="IPR005215">
    <property type="entry name" value="Trig_fac"/>
</dbReference>
<dbReference type="PIRSF" id="PIRSF003095">
    <property type="entry name" value="Trigger_factor"/>
    <property type="match status" value="1"/>
</dbReference>
<evidence type="ECO:0000313" key="14">
    <source>
        <dbReference type="Proteomes" id="UP000823936"/>
    </source>
</evidence>
<dbReference type="Proteomes" id="UP000823936">
    <property type="component" value="Unassembled WGS sequence"/>
</dbReference>
<feature type="domain" description="Trigger factor ribosome-binding bacterial" evidence="11">
    <location>
        <begin position="5"/>
        <end position="154"/>
    </location>
</feature>
<evidence type="ECO:0000256" key="1">
    <source>
        <dbReference type="ARBA" id="ARBA00000971"/>
    </source>
</evidence>
<evidence type="ECO:0000259" key="12">
    <source>
        <dbReference type="Pfam" id="PF05698"/>
    </source>
</evidence>
<evidence type="ECO:0000259" key="11">
    <source>
        <dbReference type="Pfam" id="PF05697"/>
    </source>
</evidence>
<comment type="catalytic activity">
    <reaction evidence="1 9">
        <text>[protein]-peptidylproline (omega=180) = [protein]-peptidylproline (omega=0)</text>
        <dbReference type="Rhea" id="RHEA:16237"/>
        <dbReference type="Rhea" id="RHEA-COMP:10747"/>
        <dbReference type="Rhea" id="RHEA-COMP:10748"/>
        <dbReference type="ChEBI" id="CHEBI:83833"/>
        <dbReference type="ChEBI" id="CHEBI:83834"/>
        <dbReference type="EC" id="5.2.1.8"/>
    </reaction>
</comment>
<protein>
    <recommendedName>
        <fullName evidence="4 9">Trigger factor</fullName>
        <shortName evidence="9">TF</shortName>
        <ecNumber evidence="3 9">5.2.1.8</ecNumber>
    </recommendedName>
    <alternativeName>
        <fullName evidence="8 9">PPIase</fullName>
    </alternativeName>
</protein>